<reference evidence="2 3" key="1">
    <citation type="submission" date="2015-09" db="EMBL/GenBank/DDBJ databases">
        <authorList>
            <consortium name="Swine Surveillance"/>
        </authorList>
    </citation>
    <scope>NUCLEOTIDE SEQUENCE [LARGE SCALE GENOMIC DNA]</scope>
    <source>
        <strain evidence="2 3">CECT 7557</strain>
    </source>
</reference>
<dbReference type="InterPro" id="IPR007059">
    <property type="entry name" value="DmsC"/>
</dbReference>
<feature type="transmembrane region" description="Helical" evidence="1">
    <location>
        <begin position="7"/>
        <end position="28"/>
    </location>
</feature>
<dbReference type="PANTHER" id="PTHR38095:SF1">
    <property type="entry name" value="ANAEROBIC DIMETHYL SULFOXIDE REDUCTASE CHAIN YNFH"/>
    <property type="match status" value="1"/>
</dbReference>
<dbReference type="OrthoDB" id="5520897at2"/>
<feature type="transmembrane region" description="Helical" evidence="1">
    <location>
        <begin position="234"/>
        <end position="255"/>
    </location>
</feature>
<dbReference type="EMBL" id="CYSD01000014">
    <property type="protein sequence ID" value="CUH76473.1"/>
    <property type="molecule type" value="Genomic_DNA"/>
</dbReference>
<evidence type="ECO:0000256" key="1">
    <source>
        <dbReference type="SAM" id="Phobius"/>
    </source>
</evidence>
<feature type="transmembrane region" description="Helical" evidence="1">
    <location>
        <begin position="34"/>
        <end position="59"/>
    </location>
</feature>
<keyword evidence="1" id="KW-1133">Transmembrane helix</keyword>
<sequence>MHPAPSVIVFTTLSGLGFGLLFFLGLGMPGATGGVAFVFFALAYALAVGGLLASTFHLGHPERAWKAFTQWRSSWLSREGCAAVAALLIMGLYAIGRIFYAADWQFLGGIGAMLSLTTVFTTSMIYAQLKTIPRWNMALVPVKFLTFALAGGALLAGQETLATWLLLIAGAVALAYWQRGDRAFATAGSDIGSATGLGDRGAVRAFEPPHTGSNYLLREFVHVVGRKHSLKLRVIGVSLAFVLPLLFLLLPVSGLALKHTLAGLAVVSHIAGVFCCRWLFFAEAEHVVGLYYGKR</sequence>
<feature type="transmembrane region" description="Helical" evidence="1">
    <location>
        <begin position="161"/>
        <end position="177"/>
    </location>
</feature>
<feature type="transmembrane region" description="Helical" evidence="1">
    <location>
        <begin position="138"/>
        <end position="155"/>
    </location>
</feature>
<organism evidence="2 3">
    <name type="scientific">Tritonibacter multivorans</name>
    <dbReference type="NCBI Taxonomy" id="928856"/>
    <lineage>
        <taxon>Bacteria</taxon>
        <taxon>Pseudomonadati</taxon>
        <taxon>Pseudomonadota</taxon>
        <taxon>Alphaproteobacteria</taxon>
        <taxon>Rhodobacterales</taxon>
        <taxon>Paracoccaceae</taxon>
        <taxon>Tritonibacter</taxon>
    </lineage>
</organism>
<feature type="transmembrane region" description="Helical" evidence="1">
    <location>
        <begin position="80"/>
        <end position="100"/>
    </location>
</feature>
<gene>
    <name evidence="2" type="ORF">TRM7557_00916</name>
</gene>
<protein>
    <submittedName>
        <fullName evidence="2">DMSO reductase anchor subunit (DmsC)</fullName>
    </submittedName>
</protein>
<dbReference type="RefSeq" id="WP_058289042.1">
    <property type="nucleotide sequence ID" value="NZ_CYSD01000014.1"/>
</dbReference>
<dbReference type="AlphaFoldDB" id="A0A0N7LZ24"/>
<feature type="transmembrane region" description="Helical" evidence="1">
    <location>
        <begin position="106"/>
        <end position="126"/>
    </location>
</feature>
<keyword evidence="1" id="KW-0472">Membrane</keyword>
<feature type="transmembrane region" description="Helical" evidence="1">
    <location>
        <begin position="261"/>
        <end position="280"/>
    </location>
</feature>
<keyword evidence="1" id="KW-0812">Transmembrane</keyword>
<keyword evidence="3" id="KW-1185">Reference proteome</keyword>
<dbReference type="STRING" id="928856.SAMN04488049_11211"/>
<dbReference type="GO" id="GO:0019645">
    <property type="term" value="P:anaerobic electron transport chain"/>
    <property type="evidence" value="ECO:0007669"/>
    <property type="project" value="InterPro"/>
</dbReference>
<dbReference type="PANTHER" id="PTHR38095">
    <property type="entry name" value="ANAEROBIC DIMETHYL SULFOXIDE REDUCTASE CHAIN YNFH"/>
    <property type="match status" value="1"/>
</dbReference>
<dbReference type="GO" id="GO:0009389">
    <property type="term" value="F:dimethyl sulfoxide reductase activity"/>
    <property type="evidence" value="ECO:0007669"/>
    <property type="project" value="TreeGrafter"/>
</dbReference>
<dbReference type="Proteomes" id="UP000052022">
    <property type="component" value="Unassembled WGS sequence"/>
</dbReference>
<evidence type="ECO:0000313" key="3">
    <source>
        <dbReference type="Proteomes" id="UP000052022"/>
    </source>
</evidence>
<name>A0A0N7LZ24_9RHOB</name>
<dbReference type="GO" id="GO:0009390">
    <property type="term" value="C:dimethyl sulfoxide reductase complex"/>
    <property type="evidence" value="ECO:0007669"/>
    <property type="project" value="TreeGrafter"/>
</dbReference>
<dbReference type="GO" id="GO:0005886">
    <property type="term" value="C:plasma membrane"/>
    <property type="evidence" value="ECO:0007669"/>
    <property type="project" value="TreeGrafter"/>
</dbReference>
<accession>A0A0N7LZ24</accession>
<evidence type="ECO:0000313" key="2">
    <source>
        <dbReference type="EMBL" id="CUH76473.1"/>
    </source>
</evidence>
<proteinExistence type="predicted"/>
<dbReference type="Pfam" id="PF04976">
    <property type="entry name" value="DmsC"/>
    <property type="match status" value="1"/>
</dbReference>